<dbReference type="InterPro" id="IPR014031">
    <property type="entry name" value="Ketoacyl_synth_C"/>
</dbReference>
<dbReference type="GO" id="GO:0017000">
    <property type="term" value="P:antibiotic biosynthetic process"/>
    <property type="evidence" value="ECO:0007669"/>
    <property type="project" value="UniProtKB-KW"/>
</dbReference>
<dbReference type="SMART" id="SM00822">
    <property type="entry name" value="PKS_KR"/>
    <property type="match status" value="1"/>
</dbReference>
<dbReference type="Gene3D" id="3.40.47.10">
    <property type="match status" value="1"/>
</dbReference>
<feature type="domain" description="Ketosynthase family 3 (KS3)" evidence="10">
    <location>
        <begin position="47"/>
        <end position="474"/>
    </location>
</feature>
<dbReference type="Pfam" id="PF21089">
    <property type="entry name" value="PKS_DH_N"/>
    <property type="match status" value="1"/>
</dbReference>
<dbReference type="GO" id="GO:0004315">
    <property type="term" value="F:3-oxoacyl-[acyl-carrier-protein] synthase activity"/>
    <property type="evidence" value="ECO:0007669"/>
    <property type="project" value="InterPro"/>
</dbReference>
<dbReference type="SUPFAM" id="SSF47336">
    <property type="entry name" value="ACP-like"/>
    <property type="match status" value="3"/>
</dbReference>
<dbReference type="InterPro" id="IPR057326">
    <property type="entry name" value="KR_dom"/>
</dbReference>
<feature type="region of interest" description="C-terminal hotdog fold" evidence="7">
    <location>
        <begin position="1546"/>
        <end position="1686"/>
    </location>
</feature>
<dbReference type="InterPro" id="IPR013968">
    <property type="entry name" value="PKS_KR"/>
</dbReference>
<dbReference type="Pfam" id="PF14765">
    <property type="entry name" value="PS-DH"/>
    <property type="match status" value="1"/>
</dbReference>
<dbReference type="GO" id="GO:0016874">
    <property type="term" value="F:ligase activity"/>
    <property type="evidence" value="ECO:0007669"/>
    <property type="project" value="UniProtKB-KW"/>
</dbReference>
<dbReference type="PROSITE" id="PS00012">
    <property type="entry name" value="PHOSPHOPANTETHEINE"/>
    <property type="match status" value="3"/>
</dbReference>
<accession>A0AAU8K3E6</accession>
<dbReference type="Pfam" id="PF16197">
    <property type="entry name" value="KAsynt_C_assoc"/>
    <property type="match status" value="1"/>
</dbReference>
<evidence type="ECO:0000259" key="11">
    <source>
        <dbReference type="PROSITE" id="PS52019"/>
    </source>
</evidence>
<feature type="domain" description="Carrier" evidence="9">
    <location>
        <begin position="1798"/>
        <end position="1872"/>
    </location>
</feature>
<dbReference type="SUPFAM" id="SSF55048">
    <property type="entry name" value="Probable ACP-binding domain of malonyl-CoA ACP transacylase"/>
    <property type="match status" value="1"/>
</dbReference>
<evidence type="ECO:0000259" key="10">
    <source>
        <dbReference type="PROSITE" id="PS52004"/>
    </source>
</evidence>
<dbReference type="PANTHER" id="PTHR43775:SF37">
    <property type="entry name" value="SI:DKEY-61P9.11"/>
    <property type="match status" value="1"/>
</dbReference>
<dbReference type="Pfam" id="PF00109">
    <property type="entry name" value="ketoacyl-synt"/>
    <property type="match status" value="1"/>
</dbReference>
<dbReference type="PROSITE" id="PS00606">
    <property type="entry name" value="KS3_1"/>
    <property type="match status" value="1"/>
</dbReference>
<dbReference type="SUPFAM" id="SSF53901">
    <property type="entry name" value="Thiolase-like"/>
    <property type="match status" value="1"/>
</dbReference>
<gene>
    <name evidence="12" type="ORF">ABWK59_32095</name>
</gene>
<dbReference type="Pfam" id="PF08659">
    <property type="entry name" value="KR"/>
    <property type="match status" value="1"/>
</dbReference>
<dbReference type="InterPro" id="IPR020806">
    <property type="entry name" value="PKS_PP-bd"/>
</dbReference>
<dbReference type="Gene3D" id="3.30.70.3290">
    <property type="match status" value="1"/>
</dbReference>
<dbReference type="InterPro" id="IPR020841">
    <property type="entry name" value="PKS_Beta-ketoAc_synthase_dom"/>
</dbReference>
<feature type="compositionally biased region" description="Basic and acidic residues" evidence="8">
    <location>
        <begin position="33"/>
        <end position="43"/>
    </location>
</feature>
<dbReference type="EC" id="6.4.-.-" evidence="12"/>
<proteinExistence type="predicted"/>
<keyword evidence="5" id="KW-0045">Antibiotic biosynthesis</keyword>
<dbReference type="SMART" id="SM00823">
    <property type="entry name" value="PKS_PP"/>
    <property type="match status" value="3"/>
</dbReference>
<dbReference type="SMART" id="SM00825">
    <property type="entry name" value="PKS_KS"/>
    <property type="match status" value="1"/>
</dbReference>
<dbReference type="InterPro" id="IPR006162">
    <property type="entry name" value="Ppantetheine_attach_site"/>
</dbReference>
<keyword evidence="2" id="KW-0596">Phosphopantetheine</keyword>
<dbReference type="PROSITE" id="PS52004">
    <property type="entry name" value="KS3_2"/>
    <property type="match status" value="1"/>
</dbReference>
<keyword evidence="12" id="KW-0436">Ligase</keyword>
<dbReference type="PANTHER" id="PTHR43775">
    <property type="entry name" value="FATTY ACID SYNTHASE"/>
    <property type="match status" value="1"/>
</dbReference>
<evidence type="ECO:0000256" key="7">
    <source>
        <dbReference type="PROSITE-ProRule" id="PRU01363"/>
    </source>
</evidence>
<dbReference type="Gene3D" id="3.40.366.10">
    <property type="entry name" value="Malonyl-Coenzyme A Acyl Carrier Protein, domain 2"/>
    <property type="match status" value="1"/>
</dbReference>
<dbReference type="InterPro" id="IPR001227">
    <property type="entry name" value="Ac_transferase_dom_sf"/>
</dbReference>
<feature type="active site" description="Proton acceptor; for dehydratase activity" evidence="7">
    <location>
        <position position="1443"/>
    </location>
</feature>
<dbReference type="Pfam" id="PF00698">
    <property type="entry name" value="Acyl_transf_1"/>
    <property type="match status" value="1"/>
</dbReference>
<evidence type="ECO:0000256" key="1">
    <source>
        <dbReference type="ARBA" id="ARBA00004792"/>
    </source>
</evidence>
<dbReference type="InterPro" id="IPR042104">
    <property type="entry name" value="PKS_dehydratase_sf"/>
</dbReference>
<keyword evidence="3" id="KW-0597">Phosphoprotein</keyword>
<dbReference type="SUPFAM" id="SSF52151">
    <property type="entry name" value="FabD/lysophospholipase-like"/>
    <property type="match status" value="1"/>
</dbReference>
<dbReference type="SMART" id="SM01294">
    <property type="entry name" value="PKS_PP_betabranch"/>
    <property type="match status" value="1"/>
</dbReference>
<dbReference type="InterPro" id="IPR036736">
    <property type="entry name" value="ACP-like_sf"/>
</dbReference>
<dbReference type="InterPro" id="IPR050091">
    <property type="entry name" value="PKS_NRPS_Biosynth_Enz"/>
</dbReference>
<dbReference type="SMART" id="SM00827">
    <property type="entry name" value="PKS_AT"/>
    <property type="match status" value="1"/>
</dbReference>
<dbReference type="InterPro" id="IPR014030">
    <property type="entry name" value="Ketoacyl_synth_N"/>
</dbReference>
<keyword evidence="6" id="KW-0012">Acyltransferase</keyword>
<dbReference type="InterPro" id="IPR014043">
    <property type="entry name" value="Acyl_transferase_dom"/>
</dbReference>
<dbReference type="KEGG" id="kcm:ABWK59_32095"/>
<feature type="domain" description="PKS/mFAS DH" evidence="11">
    <location>
        <begin position="1413"/>
        <end position="1686"/>
    </location>
</feature>
<reference evidence="12" key="1">
    <citation type="submission" date="2024-06" db="EMBL/GenBank/DDBJ databases">
        <title>The genome sequences of Kitasatospora sp. strain HUAS MG31.</title>
        <authorList>
            <person name="Mo P."/>
        </authorList>
    </citation>
    <scope>NUCLEOTIDE SEQUENCE</scope>
    <source>
        <strain evidence="12">HUAS MG31</strain>
    </source>
</reference>
<feature type="region of interest" description="N-terminal hotdog fold" evidence="7">
    <location>
        <begin position="1413"/>
        <end position="1534"/>
    </location>
</feature>
<feature type="domain" description="Carrier" evidence="9">
    <location>
        <begin position="1964"/>
        <end position="2038"/>
    </location>
</feature>
<organism evidence="12">
    <name type="scientific">Kitasatospora camelliae</name>
    <dbReference type="NCBI Taxonomy" id="3156397"/>
    <lineage>
        <taxon>Bacteria</taxon>
        <taxon>Bacillati</taxon>
        <taxon>Actinomycetota</taxon>
        <taxon>Actinomycetes</taxon>
        <taxon>Kitasatosporales</taxon>
        <taxon>Streptomycetaceae</taxon>
        <taxon>Kitasatospora</taxon>
    </lineage>
</organism>
<dbReference type="EMBL" id="CP159872">
    <property type="protein sequence ID" value="XCM83239.1"/>
    <property type="molecule type" value="Genomic_DNA"/>
</dbReference>
<dbReference type="InterPro" id="IPR049900">
    <property type="entry name" value="PKS_mFAS_DH"/>
</dbReference>
<dbReference type="InterPro" id="IPR016035">
    <property type="entry name" value="Acyl_Trfase/lysoPLipase"/>
</dbReference>
<dbReference type="Gene3D" id="3.10.129.110">
    <property type="entry name" value="Polyketide synthase dehydratase"/>
    <property type="match status" value="1"/>
</dbReference>
<feature type="domain" description="Carrier" evidence="9">
    <location>
        <begin position="1881"/>
        <end position="1955"/>
    </location>
</feature>
<dbReference type="InterPro" id="IPR016036">
    <property type="entry name" value="Malonyl_transacylase_ACP-bd"/>
</dbReference>
<evidence type="ECO:0000256" key="5">
    <source>
        <dbReference type="ARBA" id="ARBA00023194"/>
    </source>
</evidence>
<feature type="active site" description="Proton donor; for dehydratase activity" evidence="7">
    <location>
        <position position="1608"/>
    </location>
</feature>
<dbReference type="InterPro" id="IPR009081">
    <property type="entry name" value="PP-bd_ACP"/>
</dbReference>
<feature type="compositionally biased region" description="Low complexity" evidence="8">
    <location>
        <begin position="8"/>
        <end position="32"/>
    </location>
</feature>
<dbReference type="InterPro" id="IPR036291">
    <property type="entry name" value="NAD(P)-bd_dom_sf"/>
</dbReference>
<keyword evidence="4" id="KW-0808">Transferase</keyword>
<dbReference type="CDD" id="cd08953">
    <property type="entry name" value="KR_2_SDR_x"/>
    <property type="match status" value="1"/>
</dbReference>
<evidence type="ECO:0000259" key="9">
    <source>
        <dbReference type="PROSITE" id="PS50075"/>
    </source>
</evidence>
<dbReference type="InterPro" id="IPR049552">
    <property type="entry name" value="PKS_DH_N"/>
</dbReference>
<dbReference type="InterPro" id="IPR016039">
    <property type="entry name" value="Thiolase-like"/>
</dbReference>
<dbReference type="Gene3D" id="1.10.1200.10">
    <property type="entry name" value="ACP-like"/>
    <property type="match status" value="3"/>
</dbReference>
<dbReference type="Gene3D" id="3.40.50.720">
    <property type="entry name" value="NAD(P)-binding Rossmann-like Domain"/>
    <property type="match status" value="1"/>
</dbReference>
<dbReference type="InterPro" id="IPR020807">
    <property type="entry name" value="PKS_DH"/>
</dbReference>
<dbReference type="Pfam" id="PF00550">
    <property type="entry name" value="PP-binding"/>
    <property type="match status" value="3"/>
</dbReference>
<comment type="pathway">
    <text evidence="1">Antibiotic biosynthesis.</text>
</comment>
<evidence type="ECO:0000256" key="8">
    <source>
        <dbReference type="SAM" id="MobiDB-lite"/>
    </source>
</evidence>
<dbReference type="CDD" id="cd00833">
    <property type="entry name" value="PKS"/>
    <property type="match status" value="1"/>
</dbReference>
<feature type="region of interest" description="Disordered" evidence="8">
    <location>
        <begin position="1695"/>
        <end position="1718"/>
    </location>
</feature>
<protein>
    <submittedName>
        <fullName evidence="12">Type I polyketide synthase</fullName>
        <ecNumber evidence="12">6.4.-.-</ecNumber>
    </submittedName>
</protein>
<dbReference type="PROSITE" id="PS50075">
    <property type="entry name" value="CARRIER"/>
    <property type="match status" value="3"/>
</dbReference>
<sequence>MTRPPHLAPVATTGTTGTTRPAGTTGPAAAPAETDHVKETSMHDRAQDGIAVIGLAGRFPGAMNADEYWANLLAVKDCVTRLSDDELIAAGASPEDLADPAYVKAAPLLPAMTEFDAPLFGMSEREAQARDPQQRVFLETAYTALEHAGVDPGDTRHRIGVYAGGATNRYADLHVRRNAEAVRTYGEVGIQTTNHNDYISTIVSYKLGLDGPAMTVATACSTSLVAVHLACQAIAAGECDVAIAGGVEVEMPYATGYRWVPGSIYSPDGLCRSYDADAGGTTFGSGVGAVVLKRLEDAEADGDRILAVLRGSAIGNDGDRKAGFTAPSIEGQLTTVAEALAMSGVDPATIGYVEGHGTATQLGDPIEVEALTRAFRRHTDRTQFCTLGSVKSNIGHLGPAAGIAGLIKAVYAVERGVIPGTAHFRSPNPRIDFAATPFRVTGETLPWPEQEHPRRAAVSSFGIGGTNAHLILEQAAPRPAPEPVDGPVLLALSARTPAALGESADRLAAHLSTSGDALSDVAHTVTTGRRTLPHRRAVVAADPEDAVAALIAAADTAADTEPVRSERPVAFLLPGQGAQYPGMARELHRTQPGFRAALDHCLGVLRGEVDADLHHLLLDAHPDDQAAEQQLRRTEVTQPALFAVEWSMAKLLETLGIRPAALLGHSVGELVAATLAGVFEPDDALRLVAARGRLVQATTPGAMLAVPLAPEQLGPWLDEVELAVVNGERASVLAGTADAIDRVETRLHAQGHRCTRLRTSHAFHSRLVTPAAAALAEAVAATPRKAPAVRLLSNVTGTWMTDRQATDPEYWAQQLRSTVRFHEGVRTLLAEEALLLAEVGPGQSLTAQLRRLPELRGPRRAAVPVAPRRGQEQDTTRTLLAAAGRLWELGAPVDRHAVDAAVTGGRARVVPLPEYPFQRRSYWIDPDPAPVAAVQSAPVAEAAPASEAAPVAVEDDRLTVPGWRLLPPAVRRSHGPADRAWLVLSDGHPAAAILARLLGEAGAPVTSAVLTDPVDADTVRALLREAVDGHQRPLEIVGCWFADTADLTDLQQADRWRRTGLTPLIHLVRAVAEVCPGRPVRLTAAGTGIWDVSGTDPLVPARATAVGLLSAAGKESETLRTRVLDLPAPDGDTAVAALLAELADQDGEEQLVLRGGRRWVPAPVAVREPEDGGFAAMVRPQGTYLVTGGLGALGLVAARELASVAPVRLALLGRRGLPPREDWDRLLADPATGAGVRDALRTIEELEKGGSTVLALSADVADRDSMTAAVERVRAELGPILGVVHSAGVAGGGMLALKDPETAGRVLDPKVTGTLLLDELCPDLDFLVLFSSVAAVTGEFGLSDYAAANAFLDAFAHRRSRHARTLSINWPSWAEVGMAVDNSGSASTSFRALQSGRNAGGGTTDEAAAAAIHPFLHRRTTTAEGAVEFEAVLDERHWPLDEHRIGGAAVLPGTAYVEIARAAALAAGEAGGTGPVEIGDLMFTTPVVVAGTQTLRVRLTPDGPGWRFAVTTPGADGAERSHATGTARVRTDAGAPGRLTPAEVLARCPRREETPAYDASEGLVTGGPRWRNVVAVHEGEGESLVEVRLPAGYAADLGEFGLHPALLDGGTAFAVRTGDTRALPFCYRRVLVHAPLPEHFYAHVRTAPGDGPRMLVRDITLIDPDGGVRVEIQGFGMRVVDAGLVRSATAQAAKAAPAAAPARPATPVAPPAPRVEDRPRVENALTTEHGARLFRALLGTDLGPQVVVTTEGLSRKLARARSVTAAAIAATRRTTAASAPAAAVSAASAAPAEVSVAPVASRTKDELLVLWREVLGGEVGEDEDFFDAGGDSLVAVQLASRVRGELGVELPISALFDHPTVAELAVLVDEMRGAASAPAVEVLSGTKDELLVLWREVLGGEVGEDEDFFDAGGDSLVAVQLASRVRGELGVELPISALFDHPTVAELAVLVDEMRGGTPAPAVEVLSGTKDELLVLWREVLGGEVGEDEDFFDAGGDSLVAVQLASRVRGELGVELPISALFDHPTVTELAVLVDEMKVAAR</sequence>
<dbReference type="SUPFAM" id="SSF51735">
    <property type="entry name" value="NAD(P)-binding Rossmann-fold domains"/>
    <property type="match status" value="2"/>
</dbReference>
<feature type="compositionally biased region" description="Low complexity" evidence="8">
    <location>
        <begin position="1695"/>
        <end position="1706"/>
    </location>
</feature>
<evidence type="ECO:0000256" key="2">
    <source>
        <dbReference type="ARBA" id="ARBA00022450"/>
    </source>
</evidence>
<dbReference type="GO" id="GO:0004312">
    <property type="term" value="F:fatty acid synthase activity"/>
    <property type="evidence" value="ECO:0007669"/>
    <property type="project" value="TreeGrafter"/>
</dbReference>
<dbReference type="GO" id="GO:0031177">
    <property type="term" value="F:phosphopantetheine binding"/>
    <property type="evidence" value="ECO:0007669"/>
    <property type="project" value="InterPro"/>
</dbReference>
<dbReference type="Pfam" id="PF02801">
    <property type="entry name" value="Ketoacyl-synt_C"/>
    <property type="match status" value="1"/>
</dbReference>
<dbReference type="InterPro" id="IPR032821">
    <property type="entry name" value="PKS_assoc"/>
</dbReference>
<evidence type="ECO:0000256" key="3">
    <source>
        <dbReference type="ARBA" id="ARBA00022553"/>
    </source>
</evidence>
<dbReference type="InterPro" id="IPR049551">
    <property type="entry name" value="PKS_DH_C"/>
</dbReference>
<dbReference type="PROSITE" id="PS52019">
    <property type="entry name" value="PKS_MFAS_DH"/>
    <property type="match status" value="1"/>
</dbReference>
<name>A0AAU8K3E6_9ACTN</name>
<feature type="region of interest" description="Disordered" evidence="8">
    <location>
        <begin position="1"/>
        <end position="43"/>
    </location>
</feature>
<evidence type="ECO:0000313" key="12">
    <source>
        <dbReference type="EMBL" id="XCM83239.1"/>
    </source>
</evidence>
<dbReference type="GO" id="GO:0006633">
    <property type="term" value="P:fatty acid biosynthetic process"/>
    <property type="evidence" value="ECO:0007669"/>
    <property type="project" value="InterPro"/>
</dbReference>
<evidence type="ECO:0000256" key="6">
    <source>
        <dbReference type="ARBA" id="ARBA00023315"/>
    </source>
</evidence>
<dbReference type="InterPro" id="IPR018201">
    <property type="entry name" value="Ketoacyl_synth_AS"/>
</dbReference>
<dbReference type="SMART" id="SM00826">
    <property type="entry name" value="PKS_DH"/>
    <property type="match status" value="1"/>
</dbReference>
<dbReference type="RefSeq" id="WP_354644174.1">
    <property type="nucleotide sequence ID" value="NZ_CP159872.1"/>
</dbReference>
<evidence type="ECO:0000256" key="4">
    <source>
        <dbReference type="ARBA" id="ARBA00022679"/>
    </source>
</evidence>